<dbReference type="AlphaFoldDB" id="A0A951U5J2"/>
<evidence type="ECO:0000313" key="3">
    <source>
        <dbReference type="Proteomes" id="UP000707356"/>
    </source>
</evidence>
<feature type="region of interest" description="Disordered" evidence="1">
    <location>
        <begin position="18"/>
        <end position="46"/>
    </location>
</feature>
<reference evidence="2" key="1">
    <citation type="submission" date="2021-05" db="EMBL/GenBank/DDBJ databases">
        <authorList>
            <person name="Pietrasiak N."/>
            <person name="Ward R."/>
            <person name="Stajich J.E."/>
            <person name="Kurbessoian T."/>
        </authorList>
    </citation>
    <scope>NUCLEOTIDE SEQUENCE</scope>
    <source>
        <strain evidence="2">GSE-TBD4-15B</strain>
    </source>
</reference>
<sequence>MHPRNLFTFNSKAAKAAQRQQNSSQLTPDNLDHSLDGSSDPAQSATPLRQQLRSALATSFWFCCALASFDAAINLLFPYPKDPLETAPKALSLYFDYGRSLEGKVARQIGSTDETSALIAQAGWLGDLPNPAEPKQPKPGHHLISLYGMSFVGNLAEAIHDLDPSLDMRLHLGPASPPNHTFAAYQRDRGQQQADIVVFGILASSVRGMDAVSGMNLLTDFPAPFTFPHYELQQGKLVEIAPKVQSLADLRQAFQDPQQQQAFAAQMQQYDRFFDSFIYEQNLLDRSAMLRMIRRAWAKTHQEQVESQIHDRQGFKPNWPQVPVLKAMVAEFAATARADGKRPLVILFNDRGFDDHLYQLLQPTLEANQIPYFSTHETAPATDGSNFVGDGHFTEAANHKLAEKALSVIQQELRQADRQP</sequence>
<dbReference type="Proteomes" id="UP000707356">
    <property type="component" value="Unassembled WGS sequence"/>
</dbReference>
<evidence type="ECO:0000313" key="2">
    <source>
        <dbReference type="EMBL" id="MBW4466934.1"/>
    </source>
</evidence>
<reference evidence="2" key="2">
    <citation type="journal article" date="2022" name="Microbiol. Resour. Announc.">
        <title>Metagenome Sequencing to Explore Phylogenomics of Terrestrial Cyanobacteria.</title>
        <authorList>
            <person name="Ward R.D."/>
            <person name="Stajich J.E."/>
            <person name="Johansen J.R."/>
            <person name="Huntemann M."/>
            <person name="Clum A."/>
            <person name="Foster B."/>
            <person name="Foster B."/>
            <person name="Roux S."/>
            <person name="Palaniappan K."/>
            <person name="Varghese N."/>
            <person name="Mukherjee S."/>
            <person name="Reddy T.B.K."/>
            <person name="Daum C."/>
            <person name="Copeland A."/>
            <person name="Chen I.A."/>
            <person name="Ivanova N.N."/>
            <person name="Kyrpides N.C."/>
            <person name="Shapiro N."/>
            <person name="Eloe-Fadrosh E.A."/>
            <person name="Pietrasiak N."/>
        </authorList>
    </citation>
    <scope>NUCLEOTIDE SEQUENCE</scope>
    <source>
        <strain evidence="2">GSE-TBD4-15B</strain>
    </source>
</reference>
<feature type="compositionally biased region" description="Polar residues" evidence="1">
    <location>
        <begin position="18"/>
        <end position="28"/>
    </location>
</feature>
<name>A0A951U5J2_9CYAN</name>
<accession>A0A951U5J2</accession>
<gene>
    <name evidence="2" type="ORF">KME07_16035</name>
</gene>
<evidence type="ECO:0000256" key="1">
    <source>
        <dbReference type="SAM" id="MobiDB-lite"/>
    </source>
</evidence>
<proteinExistence type="predicted"/>
<organism evidence="2 3">
    <name type="scientific">Pegethrix bostrychoides GSE-TBD4-15B</name>
    <dbReference type="NCBI Taxonomy" id="2839662"/>
    <lineage>
        <taxon>Bacteria</taxon>
        <taxon>Bacillati</taxon>
        <taxon>Cyanobacteriota</taxon>
        <taxon>Cyanophyceae</taxon>
        <taxon>Oculatellales</taxon>
        <taxon>Oculatellaceae</taxon>
        <taxon>Pegethrix</taxon>
    </lineage>
</organism>
<dbReference type="EMBL" id="JAHHHV010000072">
    <property type="protein sequence ID" value="MBW4466934.1"/>
    <property type="molecule type" value="Genomic_DNA"/>
</dbReference>
<comment type="caution">
    <text evidence="2">The sequence shown here is derived from an EMBL/GenBank/DDBJ whole genome shotgun (WGS) entry which is preliminary data.</text>
</comment>
<feature type="compositionally biased region" description="Polar residues" evidence="1">
    <location>
        <begin position="36"/>
        <end position="46"/>
    </location>
</feature>
<protein>
    <submittedName>
        <fullName evidence="2">Uncharacterized protein</fullName>
    </submittedName>
</protein>